<accession>A0ACD4RHI5</accession>
<dbReference type="Proteomes" id="UP001226091">
    <property type="component" value="Chromosome"/>
</dbReference>
<gene>
    <name evidence="1" type="ORF">QLQ22_11840</name>
</gene>
<evidence type="ECO:0000313" key="1">
    <source>
        <dbReference type="EMBL" id="WHZ59975.1"/>
    </source>
</evidence>
<dbReference type="EMBL" id="CP126116">
    <property type="protein sequence ID" value="WHZ59975.1"/>
    <property type="molecule type" value="Genomic_DNA"/>
</dbReference>
<organism evidence="1 2">
    <name type="scientific">Metabacillus hrfriensis</name>
    <dbReference type="NCBI Taxonomy" id="3048891"/>
    <lineage>
        <taxon>Bacteria</taxon>
        <taxon>Bacillati</taxon>
        <taxon>Bacillota</taxon>
        <taxon>Bacilli</taxon>
        <taxon>Bacillales</taxon>
        <taxon>Bacillaceae</taxon>
        <taxon>Metabacillus</taxon>
    </lineage>
</organism>
<sequence>MEFMKPADRKKLYAEYQKYVVNENNDFIYLEPKLKGVVKYRNLTQKGYLRIPSFEHWIA</sequence>
<evidence type="ECO:0000313" key="2">
    <source>
        <dbReference type="Proteomes" id="UP001226091"/>
    </source>
</evidence>
<protein>
    <submittedName>
        <fullName evidence="1">Uncharacterized protein</fullName>
    </submittedName>
</protein>
<name>A0ACD4RHI5_9BACI</name>
<reference evidence="2" key="1">
    <citation type="journal article" date="2025" name="Aquaculture">
        <title>Assessment of the bioflocculant production and safety properties of Metabacillus hrfriensis sp. nov. based on phenotypic and whole-genome sequencing analysis.</title>
        <authorList>
            <person name="Zhang R."/>
            <person name="Zhao Z."/>
            <person name="Luo L."/>
            <person name="Wang S."/>
            <person name="Guo K."/>
            <person name="Xu W."/>
        </authorList>
    </citation>
    <scope>NUCLEOTIDE SEQUENCE [LARGE SCALE GENOMIC DNA]</scope>
    <source>
        <strain evidence="2">CT-WN-B3</strain>
    </source>
</reference>
<proteinExistence type="predicted"/>
<keyword evidence="2" id="KW-1185">Reference proteome</keyword>